<dbReference type="EMBL" id="JBHTIL010000001">
    <property type="protein sequence ID" value="MFD0925896.1"/>
    <property type="molecule type" value="Genomic_DNA"/>
</dbReference>
<evidence type="ECO:0000259" key="5">
    <source>
        <dbReference type="PROSITE" id="PS50921"/>
    </source>
</evidence>
<dbReference type="Gene3D" id="3.30.450.40">
    <property type="match status" value="1"/>
</dbReference>
<evidence type="ECO:0000256" key="3">
    <source>
        <dbReference type="ARBA" id="ARBA00023015"/>
    </source>
</evidence>
<dbReference type="Gene3D" id="1.10.10.10">
    <property type="entry name" value="Winged helix-like DNA-binding domain superfamily/Winged helix DNA-binding domain"/>
    <property type="match status" value="1"/>
</dbReference>
<dbReference type="PIRSF" id="PIRSF036625">
    <property type="entry name" value="GAF_ANTAR"/>
    <property type="match status" value="1"/>
</dbReference>
<keyword evidence="4" id="KW-0804">Transcription</keyword>
<evidence type="ECO:0000256" key="2">
    <source>
        <dbReference type="ARBA" id="ARBA00022777"/>
    </source>
</evidence>
<dbReference type="Pfam" id="PF13185">
    <property type="entry name" value="GAF_2"/>
    <property type="match status" value="1"/>
</dbReference>
<dbReference type="InterPro" id="IPR012074">
    <property type="entry name" value="GAF_ANTAR"/>
</dbReference>
<dbReference type="Proteomes" id="UP001597068">
    <property type="component" value="Unassembled WGS sequence"/>
</dbReference>
<sequence length="243" mass="25945">MTSIADRSASSPSSDVHVAIAEMVRHLASAGPRDLDQVLDDLAAGAVHNIDGAEEASISIAGRKRTLVIEAATGELAEVHNKIQNSTGQGPCLSAIWEEPLVRITDLHDETRWPQYTPDARATIPYRSILSVRLHTGSEPLGSLSLYATPPHAFAPESEEIASIFAAHASAAWTAAVRGAQFEDALASRDIIAQAKGMVMERFGIDAMEAFGLLSKLSQDTNTRVIEVARKLLDAEARGITPS</sequence>
<dbReference type="SMART" id="SM01012">
    <property type="entry name" value="ANTAR"/>
    <property type="match status" value="1"/>
</dbReference>
<accession>A0ABW3G5H0</accession>
<gene>
    <name evidence="6" type="ORF">ACFQ04_09120</name>
</gene>
<dbReference type="SUPFAM" id="SSF55781">
    <property type="entry name" value="GAF domain-like"/>
    <property type="match status" value="1"/>
</dbReference>
<dbReference type="Pfam" id="PF03861">
    <property type="entry name" value="ANTAR"/>
    <property type="match status" value="1"/>
</dbReference>
<evidence type="ECO:0000256" key="4">
    <source>
        <dbReference type="ARBA" id="ARBA00023163"/>
    </source>
</evidence>
<dbReference type="PROSITE" id="PS50921">
    <property type="entry name" value="ANTAR"/>
    <property type="match status" value="1"/>
</dbReference>
<evidence type="ECO:0000256" key="1">
    <source>
        <dbReference type="ARBA" id="ARBA00022679"/>
    </source>
</evidence>
<protein>
    <submittedName>
        <fullName evidence="6">ANTAR domain-containing protein</fullName>
    </submittedName>
</protein>
<dbReference type="InterPro" id="IPR011006">
    <property type="entry name" value="CheY-like_superfamily"/>
</dbReference>
<keyword evidence="2" id="KW-0418">Kinase</keyword>
<name>A0ABW3G5H0_9NOCA</name>
<dbReference type="InterPro" id="IPR029016">
    <property type="entry name" value="GAF-like_dom_sf"/>
</dbReference>
<keyword evidence="7" id="KW-1185">Reference proteome</keyword>
<keyword evidence="3" id="KW-0805">Transcription regulation</keyword>
<reference evidence="7" key="1">
    <citation type="journal article" date="2019" name="Int. J. Syst. Evol. Microbiol.">
        <title>The Global Catalogue of Microorganisms (GCM) 10K type strain sequencing project: providing services to taxonomists for standard genome sequencing and annotation.</title>
        <authorList>
            <consortium name="The Broad Institute Genomics Platform"/>
            <consortium name="The Broad Institute Genome Sequencing Center for Infectious Disease"/>
            <person name="Wu L."/>
            <person name="Ma J."/>
        </authorList>
    </citation>
    <scope>NUCLEOTIDE SEQUENCE [LARGE SCALE GENOMIC DNA]</scope>
    <source>
        <strain evidence="7">CCUG 50873</strain>
    </source>
</reference>
<dbReference type="InterPro" id="IPR036388">
    <property type="entry name" value="WH-like_DNA-bd_sf"/>
</dbReference>
<dbReference type="InterPro" id="IPR003018">
    <property type="entry name" value="GAF"/>
</dbReference>
<comment type="caution">
    <text evidence="6">The sequence shown here is derived from an EMBL/GenBank/DDBJ whole genome shotgun (WGS) entry which is preliminary data.</text>
</comment>
<dbReference type="RefSeq" id="WP_253646188.1">
    <property type="nucleotide sequence ID" value="NZ_BAAAMO010000002.1"/>
</dbReference>
<evidence type="ECO:0000313" key="7">
    <source>
        <dbReference type="Proteomes" id="UP001597068"/>
    </source>
</evidence>
<dbReference type="InterPro" id="IPR005561">
    <property type="entry name" value="ANTAR"/>
</dbReference>
<organism evidence="6 7">
    <name type="scientific">Williamsia deligens</name>
    <dbReference type="NCBI Taxonomy" id="321325"/>
    <lineage>
        <taxon>Bacteria</taxon>
        <taxon>Bacillati</taxon>
        <taxon>Actinomycetota</taxon>
        <taxon>Actinomycetes</taxon>
        <taxon>Mycobacteriales</taxon>
        <taxon>Nocardiaceae</taxon>
        <taxon>Williamsia</taxon>
    </lineage>
</organism>
<feature type="domain" description="ANTAR" evidence="5">
    <location>
        <begin position="172"/>
        <end position="233"/>
    </location>
</feature>
<proteinExistence type="predicted"/>
<keyword evidence="1" id="KW-0808">Transferase</keyword>
<dbReference type="SUPFAM" id="SSF52172">
    <property type="entry name" value="CheY-like"/>
    <property type="match status" value="1"/>
</dbReference>
<evidence type="ECO:0000313" key="6">
    <source>
        <dbReference type="EMBL" id="MFD0925896.1"/>
    </source>
</evidence>